<dbReference type="AlphaFoldDB" id="A0A448MXD1"/>
<keyword evidence="5" id="KW-1185">Reference proteome</keyword>
<evidence type="ECO:0000256" key="2">
    <source>
        <dbReference type="SAM" id="MobiDB-lite"/>
    </source>
</evidence>
<proteinExistence type="predicted"/>
<keyword evidence="1" id="KW-0479">Metal-binding</keyword>
<dbReference type="GO" id="GO:0008270">
    <property type="term" value="F:zinc ion binding"/>
    <property type="evidence" value="ECO:0007669"/>
    <property type="project" value="UniProtKB-KW"/>
</dbReference>
<evidence type="ECO:0000313" key="4">
    <source>
        <dbReference type="EMBL" id="VEH69818.1"/>
    </source>
</evidence>
<feature type="region of interest" description="Disordered" evidence="2">
    <location>
        <begin position="111"/>
        <end position="136"/>
    </location>
</feature>
<dbReference type="InterPro" id="IPR007527">
    <property type="entry name" value="Znf_SWIM"/>
</dbReference>
<evidence type="ECO:0000313" key="5">
    <source>
        <dbReference type="Proteomes" id="UP000273044"/>
    </source>
</evidence>
<name>A0A448MXD1_9ACTN</name>
<feature type="domain" description="SWIM-type" evidence="3">
    <location>
        <begin position="54"/>
        <end position="87"/>
    </location>
</feature>
<organism evidence="4 5">
    <name type="scientific">Arachnia propionica</name>
    <dbReference type="NCBI Taxonomy" id="1750"/>
    <lineage>
        <taxon>Bacteria</taxon>
        <taxon>Bacillati</taxon>
        <taxon>Actinomycetota</taxon>
        <taxon>Actinomycetes</taxon>
        <taxon>Propionibacteriales</taxon>
        <taxon>Propionibacteriaceae</taxon>
        <taxon>Arachnia</taxon>
    </lineage>
</organism>
<dbReference type="Pfam" id="PF04434">
    <property type="entry name" value="SWIM"/>
    <property type="match status" value="1"/>
</dbReference>
<keyword evidence="1" id="KW-0862">Zinc</keyword>
<dbReference type="Proteomes" id="UP000273044">
    <property type="component" value="Chromosome"/>
</dbReference>
<evidence type="ECO:0000259" key="3">
    <source>
        <dbReference type="PROSITE" id="PS50966"/>
    </source>
</evidence>
<feature type="compositionally biased region" description="Basic and acidic residues" evidence="2">
    <location>
        <begin position="111"/>
        <end position="126"/>
    </location>
</feature>
<protein>
    <submittedName>
        <fullName evidence="4">SWIM zinc finger</fullName>
    </submittedName>
</protein>
<gene>
    <name evidence="4" type="ORF">NCTC12967_01096</name>
</gene>
<dbReference type="GeneID" id="64406576"/>
<dbReference type="EMBL" id="LR134406">
    <property type="protein sequence ID" value="VEH69818.1"/>
    <property type="molecule type" value="Genomic_DNA"/>
</dbReference>
<dbReference type="PROSITE" id="PS50966">
    <property type="entry name" value="ZF_SWIM"/>
    <property type="match status" value="1"/>
</dbReference>
<sequence length="432" mass="47026">MGEPWTVDRVEAAAPDASSIKAGRKLATPGPWSEIGFQGDLLWGACQGSGRTPYRVSVDVASPAYKCSCPSRKFPCKHALALLFLWAQGRVSESGEVAEFASQWADAREARAARKTEPRQRTEEQRAAAAKRAAQREGRITDGLAELDRFLADQLREGLATHAGERSRRLEHMAARMVDAQAPGVASRLRELAAQPSSGDWPTRVVDEYGSLHLLARAWAGREKLPGDLVATVRSRIGLSTRTEDVLATPGIKDRWVVLGMRDADEEQVSVRRVWLWGRDTGTRALVLFFARAGDGFDTGLYPGSEIDADLHFHPGRPRLRAVVGARRAESRRVDGWDIVGDDVATAVAGFREAVAADPWCEAWPVAIHGSLAWDDGAWLVAGRAVPLTGNTTDHWRLLAELGATPATVFGELGADGLRPIAYLQEATVYPL</sequence>
<dbReference type="RefSeq" id="WP_061787120.1">
    <property type="nucleotide sequence ID" value="NZ_CAJZDL010000123.1"/>
</dbReference>
<evidence type="ECO:0000256" key="1">
    <source>
        <dbReference type="PROSITE-ProRule" id="PRU00325"/>
    </source>
</evidence>
<accession>A0A448MXD1</accession>
<keyword evidence="1" id="KW-0863">Zinc-finger</keyword>
<reference evidence="4 5" key="1">
    <citation type="submission" date="2018-12" db="EMBL/GenBank/DDBJ databases">
        <authorList>
            <consortium name="Pathogen Informatics"/>
        </authorList>
    </citation>
    <scope>NUCLEOTIDE SEQUENCE [LARGE SCALE GENOMIC DNA]</scope>
    <source>
        <strain evidence="4 5">NCTC12967</strain>
    </source>
</reference>